<reference evidence="1 2" key="1">
    <citation type="submission" date="2017-09" db="EMBL/GenBank/DDBJ databases">
        <title>Depth-based differentiation of microbial function through sediment-hosted aquifers and enrichment of novel symbionts in the deep terrestrial subsurface.</title>
        <authorList>
            <person name="Probst A.J."/>
            <person name="Ladd B."/>
            <person name="Jarett J.K."/>
            <person name="Geller-Mcgrath D.E."/>
            <person name="Sieber C.M."/>
            <person name="Emerson J.B."/>
            <person name="Anantharaman K."/>
            <person name="Thomas B.C."/>
            <person name="Malmstrom R."/>
            <person name="Stieglmeier M."/>
            <person name="Klingl A."/>
            <person name="Woyke T."/>
            <person name="Ryan C.M."/>
            <person name="Banfield J.F."/>
        </authorList>
    </citation>
    <scope>NUCLEOTIDE SEQUENCE [LARGE SCALE GENOMIC DNA]</scope>
    <source>
        <strain evidence="1">CG11_big_fil_rev_8_21_14_0_20_46_11</strain>
    </source>
</reference>
<dbReference type="Proteomes" id="UP000229342">
    <property type="component" value="Unassembled WGS sequence"/>
</dbReference>
<organism evidence="1 2">
    <name type="scientific">Candidatus Taylorbacteria bacterium CG11_big_fil_rev_8_21_14_0_20_46_11</name>
    <dbReference type="NCBI Taxonomy" id="1975025"/>
    <lineage>
        <taxon>Bacteria</taxon>
        <taxon>Candidatus Tayloriibacteriota</taxon>
    </lineage>
</organism>
<name>A0A2H0KB78_9BACT</name>
<proteinExistence type="predicted"/>
<feature type="non-terminal residue" evidence="1">
    <location>
        <position position="1"/>
    </location>
</feature>
<accession>A0A2H0KB78</accession>
<evidence type="ECO:0000313" key="1">
    <source>
        <dbReference type="EMBL" id="PIQ68467.1"/>
    </source>
</evidence>
<gene>
    <name evidence="1" type="ORF">COV91_03900</name>
</gene>
<evidence type="ECO:0000313" key="2">
    <source>
        <dbReference type="Proteomes" id="UP000229342"/>
    </source>
</evidence>
<dbReference type="EMBL" id="PCVG01000049">
    <property type="protein sequence ID" value="PIQ68467.1"/>
    <property type="molecule type" value="Genomic_DNA"/>
</dbReference>
<sequence length="84" mass="8959">FVANSRGALNYDSSKAGADFILTIAGKNIIPIEVGVGEKLGTQVRSTMKKVGSAKYGIVICKNSLTLLEDANVVKVPLDYFLLI</sequence>
<comment type="caution">
    <text evidence="1">The sequence shown here is derived from an EMBL/GenBank/DDBJ whole genome shotgun (WGS) entry which is preliminary data.</text>
</comment>
<dbReference type="AlphaFoldDB" id="A0A2H0KB78"/>
<protein>
    <submittedName>
        <fullName evidence="1">Uncharacterized protein</fullName>
    </submittedName>
</protein>